<dbReference type="PROSITE" id="PS50261">
    <property type="entry name" value="G_PROTEIN_RECEP_F2_4"/>
    <property type="match status" value="1"/>
</dbReference>
<sequence>MRSVTLPRLMTMLIYFTLCSSSMSDTISSPQNLTRFIDTFLVKTVEEIGSWNKDQLTSEEYQRKFCGKTCRGQTIQSPTGSSCSRVECFDCMCQRPTCEIYGICCPSEVSNETLEGNDTMETLNDPVLKCEKSEKGYYLYIQSCPRHFKDYQTRKLCEQDQYSGKTATLDQFARVSDTVTKVTYRNKYCALCNAAVKPVQWNVSVTCDHFLYVYRATTFDQLLSNILRPHSTCQALQKPLVNYLTDCTPKWFSNTAISSCKKQGLRKHDEDVERACLQMKGRSLGVYVKDQSGTFRFYTNIFCAICNMVDYPVCADLEHRASIFLAASFDLPESSQDLVKAAGIDYPTIPIKLAPKRQPPFKLILGFKRRGAMPVYESGFTFSSCKSGTWPSPDGQCLQLHCSPGKVVRNRTCVTALTQIRGLGYRVSMWFDSDRNATRSNTEPSYSFNQSSSEAYHFFEEKVVSHFGSALDGYEITLEIIASTHKDEKEDNPMLHNALSPQVVFWFQVLIAASRKLPRDDFEMRLATFVQNLAGTSAFQLGLTPRLGLEETNSSSLCSLSDVKCHSTVGSDNATVRPNIFEARKSFVKAEKNLNCQYVQFNDSTYVITKTKATTSLIPSTKLSLTLGSTSLVFTENSEFTSISMDEKGFLHVCREVLDSKLKKFEEERMKEFITELKAQTRLSAVEKAQYYLTLVCLSASMICLVLTLLTYFRFRVLRNQAGLNNIFLCGSLLMAQASLLASSHISGPRTLCTLMGMLMHFLWLWMFAWSFICCFHMFRVFTGKTIRHNTCSIGNCCRMSPLLHTVTLSLVCPTSIVAIVIFTSLGISGGSRTGYGSDVCYLDSDLLVGLATVLPLAVVTVSNAVFFTITVAKIRKARKRQSGEFFKKSDRTNLYIYIKLSTITGVFWMLLILAEGLNNDVLRFIAIVTNGLQGVFIFFSYMCNKRVLSLYAQGLRPKDTTMTMNQLFSTGNSISTDKTMQRNLHKKGNTLKYNRDHLVYIVI</sequence>
<feature type="transmembrane region" description="Helical" evidence="5">
    <location>
        <begin position="848"/>
        <end position="875"/>
    </location>
</feature>
<comment type="caution">
    <text evidence="8">The sequence shown here is derived from an EMBL/GenBank/DDBJ whole genome shotgun (WGS) entry which is preliminary data.</text>
</comment>
<keyword evidence="3 5" id="KW-1133">Transmembrane helix</keyword>
<proteinExistence type="predicted"/>
<dbReference type="GO" id="GO:0016020">
    <property type="term" value="C:membrane"/>
    <property type="evidence" value="ECO:0007669"/>
    <property type="project" value="UniProtKB-SubCell"/>
</dbReference>
<name>A0AAE1APQ9_9GAST</name>
<keyword evidence="4 5" id="KW-0472">Membrane</keyword>
<feature type="transmembrane region" description="Helical" evidence="5">
    <location>
        <begin position="895"/>
        <end position="916"/>
    </location>
</feature>
<keyword evidence="6" id="KW-0732">Signal</keyword>
<dbReference type="InterPro" id="IPR053231">
    <property type="entry name" value="GPCR_LN-TM7"/>
</dbReference>
<dbReference type="InterPro" id="IPR017981">
    <property type="entry name" value="GPCR_2-like_7TM"/>
</dbReference>
<dbReference type="CDD" id="cd15039">
    <property type="entry name" value="7tmB3_Methuselah-like"/>
    <property type="match status" value="1"/>
</dbReference>
<keyword evidence="2 5" id="KW-0812">Transmembrane</keyword>
<feature type="domain" description="G-protein coupled receptors family 2 profile 2" evidence="7">
    <location>
        <begin position="690"/>
        <end position="946"/>
    </location>
</feature>
<feature type="transmembrane region" description="Helical" evidence="5">
    <location>
        <begin position="803"/>
        <end position="828"/>
    </location>
</feature>
<feature type="transmembrane region" description="Helical" evidence="5">
    <location>
        <begin position="922"/>
        <end position="942"/>
    </location>
</feature>
<reference evidence="8" key="1">
    <citation type="journal article" date="2023" name="G3 (Bethesda)">
        <title>A reference genome for the long-term kleptoplast-retaining sea slug Elysia crispata morphotype clarki.</title>
        <authorList>
            <person name="Eastman K.E."/>
            <person name="Pendleton A.L."/>
            <person name="Shaikh M.A."/>
            <person name="Suttiyut T."/>
            <person name="Ogas R."/>
            <person name="Tomko P."/>
            <person name="Gavelis G."/>
            <person name="Widhalm J.R."/>
            <person name="Wisecaver J.H."/>
        </authorList>
    </citation>
    <scope>NUCLEOTIDE SEQUENCE</scope>
    <source>
        <strain evidence="8">ECLA1</strain>
    </source>
</reference>
<accession>A0AAE1APQ9</accession>
<dbReference type="Pfam" id="PF00002">
    <property type="entry name" value="7tm_2"/>
    <property type="match status" value="1"/>
</dbReference>
<protein>
    <recommendedName>
        <fullName evidence="7">G-protein coupled receptors family 2 profile 2 domain-containing protein</fullName>
    </recommendedName>
</protein>
<dbReference type="GO" id="GO:0007166">
    <property type="term" value="P:cell surface receptor signaling pathway"/>
    <property type="evidence" value="ECO:0007669"/>
    <property type="project" value="InterPro"/>
</dbReference>
<dbReference type="GO" id="GO:0004930">
    <property type="term" value="F:G protein-coupled receptor activity"/>
    <property type="evidence" value="ECO:0007669"/>
    <property type="project" value="InterPro"/>
</dbReference>
<feature type="transmembrane region" description="Helical" evidence="5">
    <location>
        <begin position="762"/>
        <end position="782"/>
    </location>
</feature>
<feature type="chain" id="PRO_5042286905" description="G-protein coupled receptors family 2 profile 2 domain-containing protein" evidence="6">
    <location>
        <begin position="25"/>
        <end position="1004"/>
    </location>
</feature>
<dbReference type="Gene3D" id="1.20.1070.10">
    <property type="entry name" value="Rhodopsin 7-helix transmembrane proteins"/>
    <property type="match status" value="1"/>
</dbReference>
<evidence type="ECO:0000313" key="8">
    <source>
        <dbReference type="EMBL" id="KAK3791046.1"/>
    </source>
</evidence>
<gene>
    <name evidence="8" type="ORF">RRG08_001810</name>
</gene>
<dbReference type="AlphaFoldDB" id="A0AAE1APQ9"/>
<dbReference type="PANTHER" id="PTHR45902:SF1">
    <property type="entry name" value="LATROPHILIN RECEPTOR-LIKE PROTEIN A"/>
    <property type="match status" value="1"/>
</dbReference>
<evidence type="ECO:0000256" key="4">
    <source>
        <dbReference type="ARBA" id="ARBA00023136"/>
    </source>
</evidence>
<evidence type="ECO:0000256" key="1">
    <source>
        <dbReference type="ARBA" id="ARBA00004141"/>
    </source>
</evidence>
<evidence type="ECO:0000256" key="3">
    <source>
        <dbReference type="ARBA" id="ARBA00022989"/>
    </source>
</evidence>
<comment type="subcellular location">
    <subcellularLocation>
        <location evidence="1">Membrane</location>
        <topology evidence="1">Multi-pass membrane protein</topology>
    </subcellularLocation>
</comment>
<feature type="signal peptide" evidence="6">
    <location>
        <begin position="1"/>
        <end position="24"/>
    </location>
</feature>
<dbReference type="Proteomes" id="UP001283361">
    <property type="component" value="Unassembled WGS sequence"/>
</dbReference>
<evidence type="ECO:0000256" key="6">
    <source>
        <dbReference type="SAM" id="SignalP"/>
    </source>
</evidence>
<dbReference type="EMBL" id="JAWDGP010001489">
    <property type="protein sequence ID" value="KAK3791046.1"/>
    <property type="molecule type" value="Genomic_DNA"/>
</dbReference>
<evidence type="ECO:0000256" key="2">
    <source>
        <dbReference type="ARBA" id="ARBA00022692"/>
    </source>
</evidence>
<dbReference type="PANTHER" id="PTHR45902">
    <property type="entry name" value="LATROPHILIN RECEPTOR-LIKE PROTEIN A"/>
    <property type="match status" value="1"/>
</dbReference>
<evidence type="ECO:0000256" key="5">
    <source>
        <dbReference type="SAM" id="Phobius"/>
    </source>
</evidence>
<feature type="transmembrane region" description="Helical" evidence="5">
    <location>
        <begin position="724"/>
        <end position="742"/>
    </location>
</feature>
<dbReference type="InterPro" id="IPR000832">
    <property type="entry name" value="GPCR_2_secretin-like"/>
</dbReference>
<evidence type="ECO:0000313" key="9">
    <source>
        <dbReference type="Proteomes" id="UP001283361"/>
    </source>
</evidence>
<feature type="transmembrane region" description="Helical" evidence="5">
    <location>
        <begin position="691"/>
        <end position="712"/>
    </location>
</feature>
<evidence type="ECO:0000259" key="7">
    <source>
        <dbReference type="PROSITE" id="PS50261"/>
    </source>
</evidence>
<keyword evidence="9" id="KW-1185">Reference proteome</keyword>
<organism evidence="8 9">
    <name type="scientific">Elysia crispata</name>
    <name type="common">lettuce slug</name>
    <dbReference type="NCBI Taxonomy" id="231223"/>
    <lineage>
        <taxon>Eukaryota</taxon>
        <taxon>Metazoa</taxon>
        <taxon>Spiralia</taxon>
        <taxon>Lophotrochozoa</taxon>
        <taxon>Mollusca</taxon>
        <taxon>Gastropoda</taxon>
        <taxon>Heterobranchia</taxon>
        <taxon>Euthyneura</taxon>
        <taxon>Panpulmonata</taxon>
        <taxon>Sacoglossa</taxon>
        <taxon>Placobranchoidea</taxon>
        <taxon>Plakobranchidae</taxon>
        <taxon>Elysia</taxon>
    </lineage>
</organism>